<dbReference type="PROSITE" id="PS01094">
    <property type="entry name" value="UPF0076"/>
    <property type="match status" value="1"/>
</dbReference>
<dbReference type="GO" id="GO:0005829">
    <property type="term" value="C:cytosol"/>
    <property type="evidence" value="ECO:0007669"/>
    <property type="project" value="TreeGrafter"/>
</dbReference>
<reference evidence="3" key="1">
    <citation type="submission" date="2015-01" db="EMBL/GenBank/DDBJ databases">
        <authorList>
            <person name="Andreevskaya M."/>
        </authorList>
    </citation>
    <scope>NUCLEOTIDE SEQUENCE [LARGE SCALE GENOMIC DNA]</scope>
    <source>
        <strain evidence="3">MKFS47</strain>
    </source>
</reference>
<dbReference type="STRING" id="1364.LP2241_20268"/>
<dbReference type="InterPro" id="IPR035959">
    <property type="entry name" value="RutC-like_sf"/>
</dbReference>
<dbReference type="CDD" id="cd00448">
    <property type="entry name" value="YjgF_YER057c_UK114_family"/>
    <property type="match status" value="1"/>
</dbReference>
<proteinExistence type="inferred from homology"/>
<dbReference type="Proteomes" id="UP000033166">
    <property type="component" value="Chromosome I"/>
</dbReference>
<dbReference type="Pfam" id="PF01042">
    <property type="entry name" value="Ribonuc_L-PSP"/>
    <property type="match status" value="1"/>
</dbReference>
<dbReference type="NCBIfam" id="TIGR00004">
    <property type="entry name" value="Rid family detoxifying hydrolase"/>
    <property type="match status" value="1"/>
</dbReference>
<dbReference type="PANTHER" id="PTHR11803">
    <property type="entry name" value="2-IMINOBUTANOATE/2-IMINOPROPANOATE DEAMINASE RIDA"/>
    <property type="match status" value="1"/>
</dbReference>
<dbReference type="KEGG" id="lpk:LACPI_0655"/>
<dbReference type="FunFam" id="3.30.1330.40:FF:000001">
    <property type="entry name" value="L-PSP family endoribonuclease"/>
    <property type="match status" value="1"/>
</dbReference>
<organism evidence="2 3">
    <name type="scientific">Pseudolactococcus piscium MKFS47</name>
    <dbReference type="NCBI Taxonomy" id="297352"/>
    <lineage>
        <taxon>Bacteria</taxon>
        <taxon>Bacillati</taxon>
        <taxon>Bacillota</taxon>
        <taxon>Bacilli</taxon>
        <taxon>Lactobacillales</taxon>
        <taxon>Streptococcaceae</taxon>
        <taxon>Pseudolactococcus</taxon>
    </lineage>
</organism>
<dbReference type="InterPro" id="IPR019897">
    <property type="entry name" value="RidA_CS"/>
</dbReference>
<protein>
    <submittedName>
        <fullName evidence="2">Endoribonuclease L-PSP family protein</fullName>
    </submittedName>
</protein>
<evidence type="ECO:0000313" key="3">
    <source>
        <dbReference type="Proteomes" id="UP000033166"/>
    </source>
</evidence>
<dbReference type="RefSeq" id="WP_047915077.1">
    <property type="nucleotide sequence ID" value="NZ_LN774769.1"/>
</dbReference>
<sequence length="128" mass="13626">MTIKTIVTDKAPGAIGPYVQGNIAGDFLFASGQIPLDPATGEIVGKTITEQTDQVMKNISGLLAVAETDFAHVIKTTCFLSDMENFVPFNTAYAKAFGTSFPARSAVEVARLPKDVLVEVEIVAYLGK</sequence>
<dbReference type="HOGENOM" id="CLU_100715_7_0_9"/>
<name>A0A0D6DWI5_9LACT</name>
<dbReference type="Gene3D" id="3.30.1330.40">
    <property type="entry name" value="RutC-like"/>
    <property type="match status" value="1"/>
</dbReference>
<dbReference type="InterPro" id="IPR006175">
    <property type="entry name" value="YjgF/YER057c/UK114"/>
</dbReference>
<evidence type="ECO:0000256" key="1">
    <source>
        <dbReference type="ARBA" id="ARBA00010552"/>
    </source>
</evidence>
<comment type="similarity">
    <text evidence="1">Belongs to the RutC family.</text>
</comment>
<dbReference type="PANTHER" id="PTHR11803:SF39">
    <property type="entry name" value="2-IMINOBUTANOATE_2-IMINOPROPANOATE DEAMINASE"/>
    <property type="match status" value="1"/>
</dbReference>
<dbReference type="SUPFAM" id="SSF55298">
    <property type="entry name" value="YjgF-like"/>
    <property type="match status" value="1"/>
</dbReference>
<dbReference type="GO" id="GO:0019239">
    <property type="term" value="F:deaminase activity"/>
    <property type="evidence" value="ECO:0007669"/>
    <property type="project" value="TreeGrafter"/>
</dbReference>
<dbReference type="EMBL" id="LN774769">
    <property type="protein sequence ID" value="CEN27855.1"/>
    <property type="molecule type" value="Genomic_DNA"/>
</dbReference>
<evidence type="ECO:0000313" key="2">
    <source>
        <dbReference type="EMBL" id="CEN27855.1"/>
    </source>
</evidence>
<gene>
    <name evidence="2" type="ORF">LACPI_0655</name>
</gene>
<accession>A0A0D6DWI5</accession>
<dbReference type="AlphaFoldDB" id="A0A0D6DWI5"/>
<dbReference type="InterPro" id="IPR006056">
    <property type="entry name" value="RidA"/>
</dbReference>